<sequence length="278" mass="29396">MRMRTLLGATGVLTLSLAAMPALAQDSADEPAFDGVYIGGSFGRSVQNNDIGETILFDRGSNGSFGETITTPAGANAFSPGFCNGAATSNLNNSCANDKDGYEYYARLGADQQYGKWVIGAVAEFGKSNVRDSVSAFSTTPAFYTMTREIDWNAALRARAGYVAGQSTLFYGTFGGAYAKIDRSFTTGNTANSFTLNDDDDAFGWQAGGGVEQKFGRNFSIGLEYLYSRYNDGDGRVRVGQGTAGATNPFVLAGGADFARSDSKFAFHAIRLTGAVSF</sequence>
<evidence type="ECO:0000256" key="3">
    <source>
        <dbReference type="ARBA" id="ARBA00023136"/>
    </source>
</evidence>
<comment type="subcellular location">
    <subcellularLocation>
        <location evidence="1">Membrane</location>
    </subcellularLocation>
</comment>
<dbReference type="GO" id="GO:0016020">
    <property type="term" value="C:membrane"/>
    <property type="evidence" value="ECO:0007669"/>
    <property type="project" value="UniProtKB-SubCell"/>
</dbReference>
<keyword evidence="3" id="KW-0472">Membrane</keyword>
<feature type="chain" id="PRO_5040851199" evidence="4">
    <location>
        <begin position="25"/>
        <end position="278"/>
    </location>
</feature>
<evidence type="ECO:0000313" key="7">
    <source>
        <dbReference type="Proteomes" id="UP001139451"/>
    </source>
</evidence>
<dbReference type="Proteomes" id="UP001139451">
    <property type="component" value="Unassembled WGS sequence"/>
</dbReference>
<comment type="caution">
    <text evidence="6">The sequence shown here is derived from an EMBL/GenBank/DDBJ whole genome shotgun (WGS) entry which is preliminary data.</text>
</comment>
<organism evidence="6 7">
    <name type="scientific">Sphingomonas tagetis</name>
    <dbReference type="NCBI Taxonomy" id="2949092"/>
    <lineage>
        <taxon>Bacteria</taxon>
        <taxon>Pseudomonadati</taxon>
        <taxon>Pseudomonadota</taxon>
        <taxon>Alphaproteobacteria</taxon>
        <taxon>Sphingomonadales</taxon>
        <taxon>Sphingomonadaceae</taxon>
        <taxon>Sphingomonas</taxon>
    </lineage>
</organism>
<feature type="signal peptide" evidence="4">
    <location>
        <begin position="1"/>
        <end position="24"/>
    </location>
</feature>
<proteinExistence type="predicted"/>
<gene>
    <name evidence="6" type="ORF">M9978_06640</name>
</gene>
<protein>
    <submittedName>
        <fullName evidence="6">Outer membrane beta-barrel protein</fullName>
    </submittedName>
</protein>
<dbReference type="Gene3D" id="2.40.160.20">
    <property type="match status" value="1"/>
</dbReference>
<evidence type="ECO:0000256" key="2">
    <source>
        <dbReference type="ARBA" id="ARBA00022729"/>
    </source>
</evidence>
<dbReference type="PANTHER" id="PTHR34001:SF3">
    <property type="entry name" value="BLL7405 PROTEIN"/>
    <property type="match status" value="1"/>
</dbReference>
<evidence type="ECO:0000256" key="4">
    <source>
        <dbReference type="SAM" id="SignalP"/>
    </source>
</evidence>
<dbReference type="InterPro" id="IPR051692">
    <property type="entry name" value="OMP-like"/>
</dbReference>
<keyword evidence="2 4" id="KW-0732">Signal</keyword>
<feature type="domain" description="Outer membrane protein beta-barrel" evidence="5">
    <location>
        <begin position="13"/>
        <end position="238"/>
    </location>
</feature>
<dbReference type="AlphaFoldDB" id="A0A9X2KK33"/>
<evidence type="ECO:0000259" key="5">
    <source>
        <dbReference type="Pfam" id="PF13505"/>
    </source>
</evidence>
<evidence type="ECO:0000313" key="6">
    <source>
        <dbReference type="EMBL" id="MCP3730104.1"/>
    </source>
</evidence>
<keyword evidence="7" id="KW-1185">Reference proteome</keyword>
<reference evidence="6" key="1">
    <citation type="submission" date="2022-05" db="EMBL/GenBank/DDBJ databases">
        <title>Sphingomonas sp. strain MG17 Genome sequencing and assembly.</title>
        <authorList>
            <person name="Kim I."/>
        </authorList>
    </citation>
    <scope>NUCLEOTIDE SEQUENCE</scope>
    <source>
        <strain evidence="6">MG17</strain>
    </source>
</reference>
<dbReference type="PANTHER" id="PTHR34001">
    <property type="entry name" value="BLL7405 PROTEIN"/>
    <property type="match status" value="1"/>
</dbReference>
<dbReference type="EMBL" id="JAMLDX010000004">
    <property type="protein sequence ID" value="MCP3730104.1"/>
    <property type="molecule type" value="Genomic_DNA"/>
</dbReference>
<dbReference type="InterPro" id="IPR027385">
    <property type="entry name" value="Beta-barrel_OMP"/>
</dbReference>
<accession>A0A9X2KK33</accession>
<dbReference type="Pfam" id="PF13505">
    <property type="entry name" value="OMP_b-brl"/>
    <property type="match status" value="1"/>
</dbReference>
<evidence type="ECO:0000256" key="1">
    <source>
        <dbReference type="ARBA" id="ARBA00004370"/>
    </source>
</evidence>
<dbReference type="SUPFAM" id="SSF103515">
    <property type="entry name" value="Autotransporter"/>
    <property type="match status" value="1"/>
</dbReference>
<name>A0A9X2KK33_9SPHN</name>
<dbReference type="InterPro" id="IPR036709">
    <property type="entry name" value="Autotransporte_beta_dom_sf"/>
</dbReference>